<dbReference type="GO" id="GO:0046872">
    <property type="term" value="F:metal ion binding"/>
    <property type="evidence" value="ECO:0007669"/>
    <property type="project" value="UniProtKB-KW"/>
</dbReference>
<feature type="domain" description="Alkyl sulfatase dimerisation" evidence="4">
    <location>
        <begin position="2"/>
        <end position="104"/>
    </location>
</feature>
<dbReference type="InterPro" id="IPR029229">
    <property type="entry name" value="Alkyl_sulf_C"/>
</dbReference>
<reference evidence="6 7" key="1">
    <citation type="submission" date="2015-01" db="EMBL/GenBank/DDBJ databases">
        <title>Vibrio sp. C5 JCM 19232 whole genome shotgun sequence.</title>
        <authorList>
            <person name="Sawabe T."/>
            <person name="Meirelles P."/>
            <person name="Feng G."/>
            <person name="Sayaka M."/>
            <person name="Hattori M."/>
            <person name="Ohkuma M."/>
        </authorList>
    </citation>
    <scope>NUCLEOTIDE SEQUENCE [LARGE SCALE GENOMIC DNA]</scope>
    <source>
        <strain evidence="6 7">JCM19232</strain>
    </source>
</reference>
<dbReference type="Proteomes" id="UP000031670">
    <property type="component" value="Unassembled WGS sequence"/>
</dbReference>
<comment type="caution">
    <text evidence="6">The sequence shown here is derived from an EMBL/GenBank/DDBJ whole genome shotgun (WGS) entry which is preliminary data.</text>
</comment>
<dbReference type="EMBL" id="BBSA01000006">
    <property type="protein sequence ID" value="GAM62564.1"/>
    <property type="molecule type" value="Genomic_DNA"/>
</dbReference>
<evidence type="ECO:0000313" key="6">
    <source>
        <dbReference type="EMBL" id="GAM62564.1"/>
    </source>
</evidence>
<dbReference type="PANTHER" id="PTHR43223:SF1">
    <property type="entry name" value="ALKYL_ARYL-SULFATASE BDS1"/>
    <property type="match status" value="1"/>
</dbReference>
<evidence type="ECO:0000256" key="2">
    <source>
        <dbReference type="ARBA" id="ARBA00022801"/>
    </source>
</evidence>
<accession>A0A0B8PIH1</accession>
<dbReference type="Gene3D" id="3.30.1050.10">
    <property type="entry name" value="SCP2 sterol-binding domain"/>
    <property type="match status" value="1"/>
</dbReference>
<dbReference type="Gene3D" id="1.25.40.880">
    <property type="entry name" value="Alkyl sulfatase, dimerisation domain"/>
    <property type="match status" value="1"/>
</dbReference>
<name>A0A0B8PIH1_9VIBR</name>
<protein>
    <submittedName>
        <fullName evidence="6">Alkyl sulfatase</fullName>
    </submittedName>
</protein>
<proteinExistence type="predicted"/>
<dbReference type="GO" id="GO:0018909">
    <property type="term" value="P:dodecyl sulfate metabolic process"/>
    <property type="evidence" value="ECO:0007669"/>
    <property type="project" value="TreeGrafter"/>
</dbReference>
<dbReference type="GO" id="GO:0046983">
    <property type="term" value="F:protein dimerization activity"/>
    <property type="evidence" value="ECO:0007669"/>
    <property type="project" value="InterPro"/>
</dbReference>
<dbReference type="GO" id="GO:0018741">
    <property type="term" value="F:linear primary-alkylsulfatase activity"/>
    <property type="evidence" value="ECO:0007669"/>
    <property type="project" value="TreeGrafter"/>
</dbReference>
<dbReference type="PANTHER" id="PTHR43223">
    <property type="entry name" value="ALKYL/ARYL-SULFATASE"/>
    <property type="match status" value="1"/>
</dbReference>
<dbReference type="GO" id="GO:0030288">
    <property type="term" value="C:outer membrane-bounded periplasmic space"/>
    <property type="evidence" value="ECO:0007669"/>
    <property type="project" value="TreeGrafter"/>
</dbReference>
<keyword evidence="3" id="KW-0862">Zinc</keyword>
<dbReference type="InterPro" id="IPR029228">
    <property type="entry name" value="Alkyl_sulf_dimr"/>
</dbReference>
<evidence type="ECO:0000259" key="5">
    <source>
        <dbReference type="Pfam" id="PF14864"/>
    </source>
</evidence>
<reference evidence="6 7" key="2">
    <citation type="submission" date="2015-01" db="EMBL/GenBank/DDBJ databases">
        <authorList>
            <consortium name="NBRP consortium"/>
            <person name="Sawabe T."/>
            <person name="Meirelles P."/>
            <person name="Feng G."/>
            <person name="Sayaka M."/>
            <person name="Hattori M."/>
            <person name="Ohkuma M."/>
        </authorList>
    </citation>
    <scope>NUCLEOTIDE SEQUENCE [LARGE SCALE GENOMIC DNA]</scope>
    <source>
        <strain evidence="6 7">JCM19232</strain>
    </source>
</reference>
<sequence>MINKYLGYFDMNPANLIPHNTTESAKRYVEDFGADNIMRAGFDAYQRGDYRWCAEIVNKVVFAEPENKQARFLQADCLEQLGYQSESSGERNVFLVGADELRRGIVKGASTKTASADMIQNMPTEDFLNYMGVRLNGPKAAADKFEMRANLVIQDEEQKFAIEVKNGRMSSIEGYDVQNPHFSLSMERKTLDKLLTQQATMQQLIKSGEIQANGELEKLGELTAYLDHFEMYFNIIEPQDHSGYSVGYSSSGESPINR</sequence>
<dbReference type="InterPro" id="IPR036527">
    <property type="entry name" value="SCP2_sterol-bd_dom_sf"/>
</dbReference>
<gene>
    <name evidence="6" type="ORF">JCM19232_1721</name>
</gene>
<keyword evidence="2" id="KW-0378">Hydrolase</keyword>
<evidence type="ECO:0000313" key="7">
    <source>
        <dbReference type="Proteomes" id="UP000031670"/>
    </source>
</evidence>
<feature type="domain" description="Alkyl sulfatase C-terminal" evidence="5">
    <location>
        <begin position="112"/>
        <end position="238"/>
    </location>
</feature>
<dbReference type="Pfam" id="PF14864">
    <property type="entry name" value="Alkyl_sulf_C"/>
    <property type="match status" value="1"/>
</dbReference>
<dbReference type="SUPFAM" id="SSF55718">
    <property type="entry name" value="SCP-like"/>
    <property type="match status" value="1"/>
</dbReference>
<dbReference type="InterPro" id="IPR036866">
    <property type="entry name" value="RibonucZ/Hydroxyglut_hydro"/>
</dbReference>
<dbReference type="InterPro" id="IPR052195">
    <property type="entry name" value="Bact_Alkyl/Aryl-Sulfatase"/>
</dbReference>
<keyword evidence="1" id="KW-0479">Metal-binding</keyword>
<evidence type="ECO:0000256" key="1">
    <source>
        <dbReference type="ARBA" id="ARBA00022723"/>
    </source>
</evidence>
<evidence type="ECO:0000256" key="3">
    <source>
        <dbReference type="ARBA" id="ARBA00022833"/>
    </source>
</evidence>
<evidence type="ECO:0000259" key="4">
    <source>
        <dbReference type="Pfam" id="PF14863"/>
    </source>
</evidence>
<dbReference type="SUPFAM" id="SSF56281">
    <property type="entry name" value="Metallo-hydrolase/oxidoreductase"/>
    <property type="match status" value="1"/>
</dbReference>
<dbReference type="InterPro" id="IPR038536">
    <property type="entry name" value="Alkyl/aryl-sulf_dimr_sf"/>
</dbReference>
<organism evidence="6 7">
    <name type="scientific">Vibrio ishigakensis</name>
    <dbReference type="NCBI Taxonomy" id="1481914"/>
    <lineage>
        <taxon>Bacteria</taxon>
        <taxon>Pseudomonadati</taxon>
        <taxon>Pseudomonadota</taxon>
        <taxon>Gammaproteobacteria</taxon>
        <taxon>Vibrionales</taxon>
        <taxon>Vibrionaceae</taxon>
        <taxon>Vibrio</taxon>
    </lineage>
</organism>
<dbReference type="AlphaFoldDB" id="A0A0B8PIH1"/>
<dbReference type="Pfam" id="PF14863">
    <property type="entry name" value="Alkyl_sulf_dimr"/>
    <property type="match status" value="1"/>
</dbReference>